<organism evidence="10 11">
    <name type="scientific">Tritrichomonas musculus</name>
    <dbReference type="NCBI Taxonomy" id="1915356"/>
    <lineage>
        <taxon>Eukaryota</taxon>
        <taxon>Metamonada</taxon>
        <taxon>Parabasalia</taxon>
        <taxon>Tritrichomonadida</taxon>
        <taxon>Tritrichomonadidae</taxon>
        <taxon>Tritrichomonas</taxon>
    </lineage>
</organism>
<evidence type="ECO:0000256" key="5">
    <source>
        <dbReference type="ARBA" id="ARBA00022912"/>
    </source>
</evidence>
<evidence type="ECO:0000256" key="6">
    <source>
        <dbReference type="ARBA" id="ARBA00023211"/>
    </source>
</evidence>
<dbReference type="SUPFAM" id="SSF56300">
    <property type="entry name" value="Metallo-dependent phosphatases"/>
    <property type="match status" value="1"/>
</dbReference>
<proteinExistence type="predicted"/>
<dbReference type="EMBL" id="JAPFFF010000003">
    <property type="protein sequence ID" value="KAK8894677.1"/>
    <property type="molecule type" value="Genomic_DNA"/>
</dbReference>
<dbReference type="SMART" id="SM00156">
    <property type="entry name" value="PP2Ac"/>
    <property type="match status" value="1"/>
</dbReference>
<dbReference type="InterPro" id="IPR050341">
    <property type="entry name" value="PP1_catalytic_subunit"/>
</dbReference>
<evidence type="ECO:0000259" key="9">
    <source>
        <dbReference type="SMART" id="SM00156"/>
    </source>
</evidence>
<evidence type="ECO:0000256" key="8">
    <source>
        <dbReference type="ARBA" id="ARBA00048336"/>
    </source>
</evidence>
<accession>A0ABR2KW36</accession>
<evidence type="ECO:0000256" key="2">
    <source>
        <dbReference type="ARBA" id="ARBA00013081"/>
    </source>
</evidence>
<evidence type="ECO:0000256" key="4">
    <source>
        <dbReference type="ARBA" id="ARBA00022801"/>
    </source>
</evidence>
<dbReference type="Pfam" id="PF00149">
    <property type="entry name" value="Metallophos"/>
    <property type="match status" value="1"/>
</dbReference>
<dbReference type="InterPro" id="IPR029052">
    <property type="entry name" value="Metallo-depent_PP-like"/>
</dbReference>
<evidence type="ECO:0000256" key="1">
    <source>
        <dbReference type="ARBA" id="ARBA00001936"/>
    </source>
</evidence>
<keyword evidence="6" id="KW-0464">Manganese</keyword>
<feature type="domain" description="Serine/threonine specific protein phosphatases" evidence="9">
    <location>
        <begin position="1"/>
        <end position="248"/>
    </location>
</feature>
<comment type="catalytic activity">
    <reaction evidence="7">
        <text>O-phospho-L-seryl-[protein] + H2O = L-seryl-[protein] + phosphate</text>
        <dbReference type="Rhea" id="RHEA:20629"/>
        <dbReference type="Rhea" id="RHEA-COMP:9863"/>
        <dbReference type="Rhea" id="RHEA-COMP:11604"/>
        <dbReference type="ChEBI" id="CHEBI:15377"/>
        <dbReference type="ChEBI" id="CHEBI:29999"/>
        <dbReference type="ChEBI" id="CHEBI:43474"/>
        <dbReference type="ChEBI" id="CHEBI:83421"/>
        <dbReference type="EC" id="3.1.3.16"/>
    </reaction>
</comment>
<evidence type="ECO:0000256" key="3">
    <source>
        <dbReference type="ARBA" id="ARBA00022723"/>
    </source>
</evidence>
<dbReference type="Proteomes" id="UP001470230">
    <property type="component" value="Unassembled WGS sequence"/>
</dbReference>
<keyword evidence="5" id="KW-0904">Protein phosphatase</keyword>
<evidence type="ECO:0000313" key="11">
    <source>
        <dbReference type="Proteomes" id="UP001470230"/>
    </source>
</evidence>
<dbReference type="PANTHER" id="PTHR11668">
    <property type="entry name" value="SERINE/THREONINE PROTEIN PHOSPHATASE"/>
    <property type="match status" value="1"/>
</dbReference>
<keyword evidence="11" id="KW-1185">Reference proteome</keyword>
<evidence type="ECO:0000256" key="7">
    <source>
        <dbReference type="ARBA" id="ARBA00047761"/>
    </source>
</evidence>
<dbReference type="EC" id="3.1.3.16" evidence="2"/>
<protein>
    <recommendedName>
        <fullName evidence="2">protein-serine/threonine phosphatase</fullName>
        <ecNumber evidence="2">3.1.3.16</ecNumber>
    </recommendedName>
</protein>
<comment type="caution">
    <text evidence="10">The sequence shown here is derived from an EMBL/GenBank/DDBJ whole genome shotgun (WGS) entry which is preliminary data.</text>
</comment>
<name>A0ABR2KW36_9EUKA</name>
<dbReference type="Gene3D" id="3.60.21.10">
    <property type="match status" value="1"/>
</dbReference>
<keyword evidence="4" id="KW-0378">Hydrolase</keyword>
<dbReference type="PRINTS" id="PR00114">
    <property type="entry name" value="STPHPHTASE"/>
</dbReference>
<keyword evidence="3" id="KW-0479">Metal-binding</keyword>
<gene>
    <name evidence="10" type="ORF">M9Y10_023114</name>
</gene>
<sequence length="248" mass="28369">MNFIHGNFQDALKYVELGGNPAEKRYLFLGNYVDKGENSIETLLLVLCLKILYPANVFLLRGDHETEENSFIYGFHDECIAFYDEEIWNNFVEVFSYLPLAAVISQKIFCVHGGISQQMKTPSIIKDIKRPIKEIKEGSLIFDLLTSNPDPEINNYQISSVDHDYNNYDSITDFGSEAVDSFLNNNDYDLIVRSHQVVPDGYEFPFYPKPTLVTVFSASNYNDYENNGAMLAINEKLNCSFQFVLSPE</sequence>
<dbReference type="InterPro" id="IPR006186">
    <property type="entry name" value="Ser/Thr-sp_prot-phosphatase"/>
</dbReference>
<comment type="catalytic activity">
    <reaction evidence="8">
        <text>O-phospho-L-threonyl-[protein] + H2O = L-threonyl-[protein] + phosphate</text>
        <dbReference type="Rhea" id="RHEA:47004"/>
        <dbReference type="Rhea" id="RHEA-COMP:11060"/>
        <dbReference type="Rhea" id="RHEA-COMP:11605"/>
        <dbReference type="ChEBI" id="CHEBI:15377"/>
        <dbReference type="ChEBI" id="CHEBI:30013"/>
        <dbReference type="ChEBI" id="CHEBI:43474"/>
        <dbReference type="ChEBI" id="CHEBI:61977"/>
        <dbReference type="EC" id="3.1.3.16"/>
    </reaction>
</comment>
<dbReference type="PANTHER" id="PTHR11668:SF300">
    <property type="entry name" value="SERINE_THREONINE-PROTEIN PHOSPHATASE"/>
    <property type="match status" value="1"/>
</dbReference>
<evidence type="ECO:0000313" key="10">
    <source>
        <dbReference type="EMBL" id="KAK8894677.1"/>
    </source>
</evidence>
<comment type="cofactor">
    <cofactor evidence="1">
        <name>Mn(2+)</name>
        <dbReference type="ChEBI" id="CHEBI:29035"/>
    </cofactor>
</comment>
<reference evidence="10 11" key="1">
    <citation type="submission" date="2024-04" db="EMBL/GenBank/DDBJ databases">
        <title>Tritrichomonas musculus Genome.</title>
        <authorList>
            <person name="Alves-Ferreira E."/>
            <person name="Grigg M."/>
            <person name="Lorenzi H."/>
            <person name="Galac M."/>
        </authorList>
    </citation>
    <scope>NUCLEOTIDE SEQUENCE [LARGE SCALE GENOMIC DNA]</scope>
    <source>
        <strain evidence="10 11">EAF2021</strain>
    </source>
</reference>
<dbReference type="InterPro" id="IPR004843">
    <property type="entry name" value="Calcineurin-like_PHP"/>
</dbReference>